<keyword evidence="2" id="KW-1185">Reference proteome</keyword>
<dbReference type="EMBL" id="CAJPWZ010003308">
    <property type="protein sequence ID" value="CAG2256659.1"/>
    <property type="molecule type" value="Genomic_DNA"/>
</dbReference>
<dbReference type="Proteomes" id="UP000683360">
    <property type="component" value="Unassembled WGS sequence"/>
</dbReference>
<accession>A0A8S3VR41</accession>
<dbReference type="Gene3D" id="1.25.40.420">
    <property type="match status" value="1"/>
</dbReference>
<organism evidence="1 2">
    <name type="scientific">Mytilus edulis</name>
    <name type="common">Blue mussel</name>
    <dbReference type="NCBI Taxonomy" id="6550"/>
    <lineage>
        <taxon>Eukaryota</taxon>
        <taxon>Metazoa</taxon>
        <taxon>Spiralia</taxon>
        <taxon>Lophotrochozoa</taxon>
        <taxon>Mollusca</taxon>
        <taxon>Bivalvia</taxon>
        <taxon>Autobranchia</taxon>
        <taxon>Pteriomorphia</taxon>
        <taxon>Mytilida</taxon>
        <taxon>Mytiloidea</taxon>
        <taxon>Mytilidae</taxon>
        <taxon>Mytilinae</taxon>
        <taxon>Mytilus</taxon>
    </lineage>
</organism>
<name>A0A8S3VR41_MYTED</name>
<dbReference type="PANTHER" id="PTHR45774">
    <property type="entry name" value="BTB/POZ DOMAIN-CONTAINING"/>
    <property type="match status" value="1"/>
</dbReference>
<evidence type="ECO:0000313" key="2">
    <source>
        <dbReference type="Proteomes" id="UP000683360"/>
    </source>
</evidence>
<dbReference type="OrthoDB" id="6155462at2759"/>
<reference evidence="1" key="1">
    <citation type="submission" date="2021-03" db="EMBL/GenBank/DDBJ databases">
        <authorList>
            <person name="Bekaert M."/>
        </authorList>
    </citation>
    <scope>NUCLEOTIDE SEQUENCE</scope>
</reference>
<proteinExistence type="predicted"/>
<comment type="caution">
    <text evidence="1">The sequence shown here is derived from an EMBL/GenBank/DDBJ whole genome shotgun (WGS) entry which is preliminary data.</text>
</comment>
<evidence type="ECO:0000313" key="1">
    <source>
        <dbReference type="EMBL" id="CAG2256659.1"/>
    </source>
</evidence>
<sequence>MNDFLKLDSLCISEVTLFESILKWADTNLRKSRKSETRREVLLQHDVLYLLGFPQFPLEDFTELVVPSGILSSDEQLHIFKAITMRSSLQAKHSLFRVQPRMKYCVTEIFVDKLIPSNLTNLAFTFGYGNRNETISFKASTKIRKVSLNIKPKYQGLVPSLSSSKIQCDVCVTKETTFTHGRSCVININEDFAPHETFQITTSVKDQQQERDNGFYFGPSYTFQTMESRSGKKGLFDMFNKADISDFTDKWYEFKFASNNIIFYCLSISKAHG</sequence>
<gene>
    <name evidence="1" type="ORF">MEDL_67940</name>
</gene>
<dbReference type="AlphaFoldDB" id="A0A8S3VR41"/>
<protein>
    <recommendedName>
        <fullName evidence="3">BACK domain-containing protein</fullName>
    </recommendedName>
</protein>
<evidence type="ECO:0008006" key="3">
    <source>
        <dbReference type="Google" id="ProtNLM"/>
    </source>
</evidence>